<evidence type="ECO:0000313" key="3">
    <source>
        <dbReference type="Proteomes" id="UP000263094"/>
    </source>
</evidence>
<gene>
    <name evidence="2" type="ORF">DY218_14660</name>
</gene>
<evidence type="ECO:0000313" key="2">
    <source>
        <dbReference type="EMBL" id="RFU85937.1"/>
    </source>
</evidence>
<dbReference type="Proteomes" id="UP000263094">
    <property type="component" value="Unassembled WGS sequence"/>
</dbReference>
<dbReference type="InterPro" id="IPR008407">
    <property type="entry name" value="Brnchd-chn_aa_trnsp_AzlD"/>
</dbReference>
<evidence type="ECO:0000256" key="1">
    <source>
        <dbReference type="SAM" id="Phobius"/>
    </source>
</evidence>
<feature type="transmembrane region" description="Helical" evidence="1">
    <location>
        <begin position="6"/>
        <end position="28"/>
    </location>
</feature>
<dbReference type="Pfam" id="PF05437">
    <property type="entry name" value="AzlD"/>
    <property type="match status" value="1"/>
</dbReference>
<dbReference type="RefSeq" id="WP_158574036.1">
    <property type="nucleotide sequence ID" value="NZ_QUAK01000079.1"/>
</dbReference>
<protein>
    <submittedName>
        <fullName evidence="2">Branched-chain amino acid ABC transporter</fullName>
    </submittedName>
</protein>
<reference evidence="2 3" key="1">
    <citation type="submission" date="2018-08" db="EMBL/GenBank/DDBJ databases">
        <title>Isolation, diversity and antifungal activity of Actinobacteria from wheat.</title>
        <authorList>
            <person name="Han C."/>
        </authorList>
    </citation>
    <scope>NUCLEOTIDE SEQUENCE [LARGE SCALE GENOMIC DNA]</scope>
    <source>
        <strain evidence="2 3">NEAU-YY421</strain>
    </source>
</reference>
<keyword evidence="1" id="KW-0472">Membrane</keyword>
<keyword evidence="1" id="KW-0812">Transmembrane</keyword>
<proteinExistence type="predicted"/>
<name>A0A372M6L6_9ACTN</name>
<keyword evidence="1" id="KW-1133">Transmembrane helix</keyword>
<feature type="transmembrane region" description="Helical" evidence="1">
    <location>
        <begin position="40"/>
        <end position="62"/>
    </location>
</feature>
<dbReference type="EMBL" id="QUAK01000079">
    <property type="protein sequence ID" value="RFU85937.1"/>
    <property type="molecule type" value="Genomic_DNA"/>
</dbReference>
<dbReference type="AlphaFoldDB" id="A0A372M6L6"/>
<feature type="transmembrane region" description="Helical" evidence="1">
    <location>
        <begin position="82"/>
        <end position="104"/>
    </location>
</feature>
<organism evidence="2 3">
    <name type="scientific">Streptomyces triticagri</name>
    <dbReference type="NCBI Taxonomy" id="2293568"/>
    <lineage>
        <taxon>Bacteria</taxon>
        <taxon>Bacillati</taxon>
        <taxon>Actinomycetota</taxon>
        <taxon>Actinomycetes</taxon>
        <taxon>Kitasatosporales</taxon>
        <taxon>Streptomycetaceae</taxon>
        <taxon>Streptomyces</taxon>
    </lineage>
</organism>
<accession>A0A372M6L6</accession>
<keyword evidence="3" id="KW-1185">Reference proteome</keyword>
<sequence length="105" mass="10390">MSALQIWGAVAAVALLGFALKGIGPLAFGGRELPPRARLVLAMLAPALLAGFVAIELAGPGWSKADATVGAGVAAGVGLRLLRAPLPLVMLGAAVATGLLRWGLA</sequence>
<comment type="caution">
    <text evidence="2">The sequence shown here is derived from an EMBL/GenBank/DDBJ whole genome shotgun (WGS) entry which is preliminary data.</text>
</comment>